<evidence type="ECO:0000256" key="1">
    <source>
        <dbReference type="SAM" id="Phobius"/>
    </source>
</evidence>
<keyword evidence="4" id="KW-1185">Reference proteome</keyword>
<dbReference type="InterPro" id="IPR010559">
    <property type="entry name" value="Sig_transdc_His_kin_internal"/>
</dbReference>
<feature type="transmembrane region" description="Helical" evidence="1">
    <location>
        <begin position="86"/>
        <end position="111"/>
    </location>
</feature>
<keyword evidence="3" id="KW-0418">Kinase</keyword>
<feature type="transmembrane region" description="Helical" evidence="1">
    <location>
        <begin position="123"/>
        <end position="144"/>
    </location>
</feature>
<dbReference type="OrthoDB" id="9809908at2"/>
<keyword evidence="3" id="KW-0808">Transferase</keyword>
<dbReference type="InterPro" id="IPR050640">
    <property type="entry name" value="Bact_2-comp_sensor_kinase"/>
</dbReference>
<feature type="transmembrane region" description="Helical" evidence="1">
    <location>
        <begin position="42"/>
        <end position="65"/>
    </location>
</feature>
<evidence type="ECO:0000313" key="4">
    <source>
        <dbReference type="Proteomes" id="UP000283387"/>
    </source>
</evidence>
<dbReference type="PANTHER" id="PTHR34220">
    <property type="entry name" value="SENSOR HISTIDINE KINASE YPDA"/>
    <property type="match status" value="1"/>
</dbReference>
<dbReference type="EMBL" id="RAPN01000001">
    <property type="protein sequence ID" value="RKD91559.1"/>
    <property type="molecule type" value="Genomic_DNA"/>
</dbReference>
<keyword evidence="1" id="KW-0472">Membrane</keyword>
<dbReference type="AlphaFoldDB" id="A0A419W7X1"/>
<dbReference type="Proteomes" id="UP000283387">
    <property type="component" value="Unassembled WGS sequence"/>
</dbReference>
<organism evidence="3 4">
    <name type="scientific">Mangrovibacterium diazotrophicum</name>
    <dbReference type="NCBI Taxonomy" id="1261403"/>
    <lineage>
        <taxon>Bacteria</taxon>
        <taxon>Pseudomonadati</taxon>
        <taxon>Bacteroidota</taxon>
        <taxon>Bacteroidia</taxon>
        <taxon>Marinilabiliales</taxon>
        <taxon>Prolixibacteraceae</taxon>
        <taxon>Mangrovibacterium</taxon>
    </lineage>
</organism>
<feature type="domain" description="Signal transduction histidine kinase internal region" evidence="2">
    <location>
        <begin position="165"/>
        <end position="243"/>
    </location>
</feature>
<evidence type="ECO:0000313" key="3">
    <source>
        <dbReference type="EMBL" id="RKD91559.1"/>
    </source>
</evidence>
<keyword evidence="1" id="KW-1133">Transmembrane helix</keyword>
<accession>A0A419W7X1</accession>
<reference evidence="3 4" key="1">
    <citation type="submission" date="2018-09" db="EMBL/GenBank/DDBJ databases">
        <title>Genomic Encyclopedia of Archaeal and Bacterial Type Strains, Phase II (KMG-II): from individual species to whole genera.</title>
        <authorList>
            <person name="Goeker M."/>
        </authorList>
    </citation>
    <scope>NUCLEOTIDE SEQUENCE [LARGE SCALE GENOMIC DNA]</scope>
    <source>
        <strain evidence="3 4">DSM 27148</strain>
    </source>
</reference>
<dbReference type="Pfam" id="PF06580">
    <property type="entry name" value="His_kinase"/>
    <property type="match status" value="1"/>
</dbReference>
<protein>
    <submittedName>
        <fullName evidence="3">Histidine kinase</fullName>
    </submittedName>
</protein>
<evidence type="ECO:0000259" key="2">
    <source>
        <dbReference type="Pfam" id="PF06580"/>
    </source>
</evidence>
<dbReference type="RefSeq" id="WP_120272850.1">
    <property type="nucleotide sequence ID" value="NZ_RAPN01000001.1"/>
</dbReference>
<feature type="transmembrane region" description="Helical" evidence="1">
    <location>
        <begin position="17"/>
        <end position="36"/>
    </location>
</feature>
<dbReference type="PANTHER" id="PTHR34220:SF7">
    <property type="entry name" value="SENSOR HISTIDINE KINASE YPDA"/>
    <property type="match status" value="1"/>
</dbReference>
<comment type="caution">
    <text evidence="3">The sequence shown here is derived from an EMBL/GenBank/DDBJ whole genome shotgun (WGS) entry which is preliminary data.</text>
</comment>
<dbReference type="GO" id="GO:0016020">
    <property type="term" value="C:membrane"/>
    <property type="evidence" value="ECO:0007669"/>
    <property type="project" value="InterPro"/>
</dbReference>
<name>A0A419W7X1_9BACT</name>
<keyword evidence="1" id="KW-0812">Transmembrane</keyword>
<sequence>MYYIPGFRRDQFSIPRYLLANVVLALIIAVFSTPGFPGDPKMLGIGFVWSFVISITIWTGCMLLTDLMDKRIKWMERPVLRSVLGIVVLVGYSLVMFMIDKLLLLYIFYGITPSNWYEFLLESSIYTVLISLFISLLFTAIGFFKAWKRETITSAQLKTQMMTYQYEALRNQINPHFLFNSLNVLSDLVYEDQQQAVRFIRQLSDLFRYVLDSRDKELVPLQEELNFLDSYIFLLKTRFEEKLQIDLQVEARSDDFMVPMTLQMLIENAVKHNEVSAAFPLKVTVRQNGDYLEVENNLQPKSVGDDSKKTGLQNIRQQFAFFSAKPVEIEQTEQFYRVRVPILKVEN</sequence>
<proteinExistence type="predicted"/>
<gene>
    <name evidence="3" type="ORF">BC643_1915</name>
</gene>
<dbReference type="GO" id="GO:0000155">
    <property type="term" value="F:phosphorelay sensor kinase activity"/>
    <property type="evidence" value="ECO:0007669"/>
    <property type="project" value="InterPro"/>
</dbReference>